<keyword evidence="13" id="KW-1185">Reference proteome</keyword>
<dbReference type="PROSITE" id="PS51722">
    <property type="entry name" value="G_TR_2"/>
    <property type="match status" value="1"/>
</dbReference>
<feature type="compositionally biased region" description="Basic residues" evidence="10">
    <location>
        <begin position="172"/>
        <end position="184"/>
    </location>
</feature>
<dbReference type="OrthoDB" id="342024at2759"/>
<comment type="subcellular location">
    <subcellularLocation>
        <location evidence="2">Cytoplasm</location>
    </subcellularLocation>
</comment>
<dbReference type="Pfam" id="PF00009">
    <property type="entry name" value="GTP_EFTU"/>
    <property type="match status" value="1"/>
</dbReference>
<evidence type="ECO:0000256" key="3">
    <source>
        <dbReference type="ARBA" id="ARBA00007249"/>
    </source>
</evidence>
<dbReference type="InterPro" id="IPR027417">
    <property type="entry name" value="P-loop_NTPase"/>
</dbReference>
<comment type="caution">
    <text evidence="12">The sequence shown here is derived from an EMBL/GenBank/DDBJ whole genome shotgun (WGS) entry which is preliminary data.</text>
</comment>
<comment type="similarity">
    <text evidence="3">Belongs to the TRAFAC class translation factor GTPase superfamily. Classic translation factor GTPase family. EF-Tu/EF-1A subfamily.</text>
</comment>
<dbReference type="Gene3D" id="2.40.30.10">
    <property type="entry name" value="Translation factors"/>
    <property type="match status" value="2"/>
</dbReference>
<keyword evidence="7" id="KW-0648">Protein biosynthesis</keyword>
<dbReference type="GO" id="GO:0006412">
    <property type="term" value="P:translation"/>
    <property type="evidence" value="ECO:0007669"/>
    <property type="project" value="UniProtKB-KW"/>
</dbReference>
<dbReference type="InterPro" id="IPR050100">
    <property type="entry name" value="TRAFAC_GTPase_members"/>
</dbReference>
<comment type="function">
    <text evidence="1">This protein promotes the GTP-dependent binding of aminoacyl-tRNA to the A-site of ribosomes during protein biosynthesis.</text>
</comment>
<dbReference type="AlphaFoldDB" id="A0A8J4FQ67"/>
<dbReference type="Gene3D" id="3.40.50.300">
    <property type="entry name" value="P-loop containing nucleotide triphosphate hydrolases"/>
    <property type="match status" value="1"/>
</dbReference>
<reference evidence="12" key="1">
    <citation type="journal article" date="2021" name="Proc. Natl. Acad. Sci. U.S.A.">
        <title>Three genomes in the algal genus Volvox reveal the fate of a haploid sex-determining region after a transition to homothallism.</title>
        <authorList>
            <person name="Yamamoto K."/>
            <person name="Hamaji T."/>
            <person name="Kawai-Toyooka H."/>
            <person name="Matsuzaki R."/>
            <person name="Takahashi F."/>
            <person name="Nishimura Y."/>
            <person name="Kawachi M."/>
            <person name="Noguchi H."/>
            <person name="Minakuchi Y."/>
            <person name="Umen J.G."/>
            <person name="Toyoda A."/>
            <person name="Nozaki H."/>
        </authorList>
    </citation>
    <scope>NUCLEOTIDE SEQUENCE</scope>
    <source>
        <strain evidence="12">NIES-3786</strain>
    </source>
</reference>
<feature type="compositionally biased region" description="Basic and acidic residues" evidence="10">
    <location>
        <begin position="152"/>
        <end position="162"/>
    </location>
</feature>
<dbReference type="GO" id="GO:0005525">
    <property type="term" value="F:GTP binding"/>
    <property type="evidence" value="ECO:0007669"/>
    <property type="project" value="UniProtKB-KW"/>
</dbReference>
<dbReference type="SUPFAM" id="SSF52540">
    <property type="entry name" value="P-loop containing nucleoside triphosphate hydrolases"/>
    <property type="match status" value="1"/>
</dbReference>
<organism evidence="12 13">
    <name type="scientific">Volvox reticuliferus</name>
    <dbReference type="NCBI Taxonomy" id="1737510"/>
    <lineage>
        <taxon>Eukaryota</taxon>
        <taxon>Viridiplantae</taxon>
        <taxon>Chlorophyta</taxon>
        <taxon>core chlorophytes</taxon>
        <taxon>Chlorophyceae</taxon>
        <taxon>CS clade</taxon>
        <taxon>Chlamydomonadales</taxon>
        <taxon>Volvocaceae</taxon>
        <taxon>Volvox</taxon>
    </lineage>
</organism>
<dbReference type="FunFam" id="3.40.50.300:FF:000204">
    <property type="entry name" value="Translation elongation factor Tu"/>
    <property type="match status" value="1"/>
</dbReference>
<evidence type="ECO:0000256" key="8">
    <source>
        <dbReference type="ARBA" id="ARBA00023134"/>
    </source>
</evidence>
<keyword evidence="6" id="KW-0378">Hydrolase</keyword>
<keyword evidence="5" id="KW-0547">Nucleotide-binding</keyword>
<evidence type="ECO:0000256" key="4">
    <source>
        <dbReference type="ARBA" id="ARBA00022490"/>
    </source>
</evidence>
<evidence type="ECO:0000256" key="7">
    <source>
        <dbReference type="ARBA" id="ARBA00022917"/>
    </source>
</evidence>
<feature type="compositionally biased region" description="Low complexity" evidence="10">
    <location>
        <begin position="46"/>
        <end position="81"/>
    </location>
</feature>
<comment type="catalytic activity">
    <reaction evidence="9">
        <text>GTP + H2O = GDP + phosphate + H(+)</text>
        <dbReference type="Rhea" id="RHEA:19669"/>
        <dbReference type="ChEBI" id="CHEBI:15377"/>
        <dbReference type="ChEBI" id="CHEBI:15378"/>
        <dbReference type="ChEBI" id="CHEBI:37565"/>
        <dbReference type="ChEBI" id="CHEBI:43474"/>
        <dbReference type="ChEBI" id="CHEBI:58189"/>
    </reaction>
    <physiologicalReaction direction="left-to-right" evidence="9">
        <dbReference type="Rhea" id="RHEA:19670"/>
    </physiologicalReaction>
</comment>
<evidence type="ECO:0000256" key="9">
    <source>
        <dbReference type="ARBA" id="ARBA00049117"/>
    </source>
</evidence>
<dbReference type="InterPro" id="IPR009000">
    <property type="entry name" value="Transl_B-barrel_sf"/>
</dbReference>
<evidence type="ECO:0000256" key="10">
    <source>
        <dbReference type="SAM" id="MobiDB-lite"/>
    </source>
</evidence>
<accession>A0A8J4FQ67</accession>
<keyword evidence="8" id="KW-0342">GTP-binding</keyword>
<evidence type="ECO:0000256" key="6">
    <source>
        <dbReference type="ARBA" id="ARBA00022801"/>
    </source>
</evidence>
<dbReference type="GO" id="GO:0005737">
    <property type="term" value="C:cytoplasm"/>
    <property type="evidence" value="ECO:0007669"/>
    <property type="project" value="UniProtKB-SubCell"/>
</dbReference>
<dbReference type="SUPFAM" id="SSF50465">
    <property type="entry name" value="EF-Tu/eEF-1alpha/eIF2-gamma C-terminal domain"/>
    <property type="match status" value="1"/>
</dbReference>
<proteinExistence type="inferred from homology"/>
<dbReference type="InterPro" id="IPR054696">
    <property type="entry name" value="GTP-eEF1A_C"/>
</dbReference>
<dbReference type="PRINTS" id="PR00315">
    <property type="entry name" value="ELONGATNFCT"/>
</dbReference>
<evidence type="ECO:0000256" key="2">
    <source>
        <dbReference type="ARBA" id="ARBA00004496"/>
    </source>
</evidence>
<feature type="compositionally biased region" description="Low complexity" evidence="10">
    <location>
        <begin position="105"/>
        <end position="134"/>
    </location>
</feature>
<dbReference type="Pfam" id="PF22594">
    <property type="entry name" value="GTP-eEF1A_C"/>
    <property type="match status" value="1"/>
</dbReference>
<feature type="compositionally biased region" description="Polar residues" evidence="10">
    <location>
        <begin position="192"/>
        <end position="201"/>
    </location>
</feature>
<dbReference type="InterPro" id="IPR009001">
    <property type="entry name" value="Transl_elong_EF1A/Init_IF2_C"/>
</dbReference>
<dbReference type="InterPro" id="IPR000795">
    <property type="entry name" value="T_Tr_GTP-bd_dom"/>
</dbReference>
<evidence type="ECO:0000259" key="11">
    <source>
        <dbReference type="PROSITE" id="PS51722"/>
    </source>
</evidence>
<gene>
    <name evidence="12" type="ORF">Vretifemale_12954</name>
</gene>
<keyword evidence="4" id="KW-0963">Cytoplasm</keyword>
<dbReference type="PANTHER" id="PTHR23115">
    <property type="entry name" value="TRANSLATION FACTOR"/>
    <property type="match status" value="1"/>
</dbReference>
<protein>
    <recommendedName>
        <fullName evidence="11">Tr-type G domain-containing protein</fullName>
    </recommendedName>
</protein>
<feature type="region of interest" description="Disordered" evidence="10">
    <location>
        <begin position="1"/>
        <end position="211"/>
    </location>
</feature>
<dbReference type="SUPFAM" id="SSF50447">
    <property type="entry name" value="Translation proteins"/>
    <property type="match status" value="1"/>
</dbReference>
<name>A0A8J4FQ67_9CHLO</name>
<dbReference type="GO" id="GO:0003924">
    <property type="term" value="F:GTPase activity"/>
    <property type="evidence" value="ECO:0007669"/>
    <property type="project" value="InterPro"/>
</dbReference>
<evidence type="ECO:0000313" key="13">
    <source>
        <dbReference type="Proteomes" id="UP000747110"/>
    </source>
</evidence>
<evidence type="ECO:0000256" key="5">
    <source>
        <dbReference type="ARBA" id="ARBA00022741"/>
    </source>
</evidence>
<dbReference type="EMBL" id="BNCP01000029">
    <property type="protein sequence ID" value="GIL84399.1"/>
    <property type="molecule type" value="Genomic_DNA"/>
</dbReference>
<sequence>MTKGKRGQFYDEDDLDDGYDDDDDYGGEDDYGGYDDHASSRGSKQASAPAAAWRAGPSRATQQQQQQGKATSAAHTTARAAAKPDPSIKALQQPAYLVTPHLAPKKAPQQQQQQQQSSAKATAATVPGAAPDGGSTSSGLEPFRFDTPSPDDVVRGAQERRGGASPASSHGAARHHQHHHHAHGHERAGASVGSSGNSHSNALEHPGGLHGLHTRRAVKEYVMEADLEREVEAAAVAEAAASNNVDSIPSASSSSGVPLSPLHLVVLGHVDAGKSSLMGRLLHELGLVSARDDHKFQRDAAAAGKGSFAWAWVLDERPEERERGVTVDVAMTRFNTRRFAVTLLDAPGHRDFVPNMIAGAAQADAALLLVDGSPGGFEAGFSEGTGGLHGTPGGQTREHAVLARSLGIEQMAVVISKLDTVGYDKARFDTIRAALLPYLKSVGFKESSLQWLPASGPLGENLVGPPQDPNLAAWWTSGPHVVGAIDAFNPRERATSKPLRMPITDVFKSKTGAIVLGGKVEGGALKPGSKVVLVPGPSQPFSVRSLEASGSPTHLVRAGDSVEVALVAGHGGGAGGGGAIDPSNVAAGAVLCHPDFPAVLVTRFELRVVVLDVPVPLLRGHVVTLHAHVAREEGHITALLATLDPRTGDVIKSRPRCLTKGQTALVEVTAVRGLVLEEYADYRALGRVALREGGRTLAVGIVTRLLE</sequence>
<evidence type="ECO:0000313" key="12">
    <source>
        <dbReference type="EMBL" id="GIL84399.1"/>
    </source>
</evidence>
<dbReference type="Proteomes" id="UP000747110">
    <property type="component" value="Unassembled WGS sequence"/>
</dbReference>
<evidence type="ECO:0000256" key="1">
    <source>
        <dbReference type="ARBA" id="ARBA00003982"/>
    </source>
</evidence>
<feature type="compositionally biased region" description="Acidic residues" evidence="10">
    <location>
        <begin position="10"/>
        <end position="33"/>
    </location>
</feature>
<feature type="domain" description="Tr-type G" evidence="11">
    <location>
        <begin position="259"/>
        <end position="495"/>
    </location>
</feature>